<evidence type="ECO:0000313" key="1">
    <source>
        <dbReference type="EMBL" id="KAK8237597.1"/>
    </source>
</evidence>
<evidence type="ECO:0000313" key="2">
    <source>
        <dbReference type="Proteomes" id="UP001492380"/>
    </source>
</evidence>
<gene>
    <name evidence="1" type="ORF">HDK90DRAFT_198598</name>
</gene>
<accession>A0ABR1YSE3</accession>
<comment type="caution">
    <text evidence="1">The sequence shown here is derived from an EMBL/GenBank/DDBJ whole genome shotgun (WGS) entry which is preliminary data.</text>
</comment>
<evidence type="ECO:0008006" key="3">
    <source>
        <dbReference type="Google" id="ProtNLM"/>
    </source>
</evidence>
<sequence>MASSSKPASQQGLFGNLPAELQLDIFDLLDYGSAIFLSATNQFWRARIHPLSLVSDEEKLEFLKRAERFTQHRRHPKENQGYVCAECFQIKKRAHFSEGNLSGKLSLPSPDNSDLYIPRRFCTDCGQRPKIFSHEPHARLIDHGSQWWLCSVCPDGSLGLAQAELLRHFGCAVCRLCVHFLERPSSWAAPAPPQPACPRCKNGLVGAIRSNQRLECHREEIPWVV</sequence>
<reference evidence="1 2" key="1">
    <citation type="submission" date="2024-04" db="EMBL/GenBank/DDBJ databases">
        <title>Phyllosticta paracitricarpa is synonymous to the EU quarantine fungus P. citricarpa based on phylogenomic analyses.</title>
        <authorList>
            <consortium name="Lawrence Berkeley National Laboratory"/>
            <person name="Van Ingen-Buijs V.A."/>
            <person name="Van Westerhoven A.C."/>
            <person name="Haridas S."/>
            <person name="Skiadas P."/>
            <person name="Martin F."/>
            <person name="Groenewald J.Z."/>
            <person name="Crous P.W."/>
            <person name="Seidl M.F."/>
        </authorList>
    </citation>
    <scope>NUCLEOTIDE SEQUENCE [LARGE SCALE GENOMIC DNA]</scope>
    <source>
        <strain evidence="1 2">CBS 123374</strain>
    </source>
</reference>
<protein>
    <recommendedName>
        <fullName evidence="3">F-box domain-containing protein</fullName>
    </recommendedName>
</protein>
<dbReference type="SUPFAM" id="SSF81383">
    <property type="entry name" value="F-box domain"/>
    <property type="match status" value="1"/>
</dbReference>
<name>A0ABR1YSE3_9PEZI</name>
<dbReference type="InterPro" id="IPR036047">
    <property type="entry name" value="F-box-like_dom_sf"/>
</dbReference>
<keyword evidence="2" id="KW-1185">Reference proteome</keyword>
<dbReference type="EMBL" id="JBBWRZ010000004">
    <property type="protein sequence ID" value="KAK8237597.1"/>
    <property type="molecule type" value="Genomic_DNA"/>
</dbReference>
<proteinExistence type="predicted"/>
<organism evidence="1 2">
    <name type="scientific">Phyllosticta capitalensis</name>
    <dbReference type="NCBI Taxonomy" id="121624"/>
    <lineage>
        <taxon>Eukaryota</taxon>
        <taxon>Fungi</taxon>
        <taxon>Dikarya</taxon>
        <taxon>Ascomycota</taxon>
        <taxon>Pezizomycotina</taxon>
        <taxon>Dothideomycetes</taxon>
        <taxon>Dothideomycetes incertae sedis</taxon>
        <taxon>Botryosphaeriales</taxon>
        <taxon>Phyllostictaceae</taxon>
        <taxon>Phyllosticta</taxon>
    </lineage>
</organism>
<dbReference type="Proteomes" id="UP001492380">
    <property type="component" value="Unassembled WGS sequence"/>
</dbReference>